<dbReference type="KEGG" id="val:VDBG_06257"/>
<feature type="compositionally biased region" description="Polar residues" evidence="1">
    <location>
        <begin position="420"/>
        <end position="435"/>
    </location>
</feature>
<dbReference type="EMBL" id="DS985220">
    <property type="protein sequence ID" value="EEY20148.1"/>
    <property type="molecule type" value="Genomic_DNA"/>
</dbReference>
<dbReference type="SUPFAM" id="SSF50630">
    <property type="entry name" value="Acid proteases"/>
    <property type="match status" value="1"/>
</dbReference>
<feature type="domain" description="Peptidase A1" evidence="3">
    <location>
        <begin position="32"/>
        <end position="383"/>
    </location>
</feature>
<dbReference type="GeneID" id="9535161"/>
<protein>
    <recommendedName>
        <fullName evidence="3">Peptidase A1 domain-containing protein</fullName>
    </recommendedName>
</protein>
<dbReference type="eggNOG" id="ENOG502SA90">
    <property type="taxonomic scope" value="Eukaryota"/>
</dbReference>
<dbReference type="InterPro" id="IPR021109">
    <property type="entry name" value="Peptidase_aspartic_dom_sf"/>
</dbReference>
<keyword evidence="5" id="KW-1185">Reference proteome</keyword>
<evidence type="ECO:0000313" key="4">
    <source>
        <dbReference type="EMBL" id="EEY20148.1"/>
    </source>
</evidence>
<dbReference type="RefSeq" id="XP_003003815.1">
    <property type="nucleotide sequence ID" value="XM_003003769.1"/>
</dbReference>
<keyword evidence="2" id="KW-1133">Transmembrane helix</keyword>
<accession>C9SMY3</accession>
<name>C9SMY3_VERA1</name>
<dbReference type="HOGENOM" id="CLU_028892_0_0_1"/>
<evidence type="ECO:0000256" key="1">
    <source>
        <dbReference type="SAM" id="MobiDB-lite"/>
    </source>
</evidence>
<organism evidence="5">
    <name type="scientific">Verticillium alfalfae (strain VaMs.102 / ATCC MYA-4576 / FGSC 10136)</name>
    <name type="common">Verticillium wilt of alfalfa</name>
    <name type="synonym">Verticillium albo-atrum</name>
    <dbReference type="NCBI Taxonomy" id="526221"/>
    <lineage>
        <taxon>Eukaryota</taxon>
        <taxon>Fungi</taxon>
        <taxon>Dikarya</taxon>
        <taxon>Ascomycota</taxon>
        <taxon>Pezizomycotina</taxon>
        <taxon>Sordariomycetes</taxon>
        <taxon>Hypocreomycetidae</taxon>
        <taxon>Glomerellales</taxon>
        <taxon>Plectosphaerellaceae</taxon>
        <taxon>Verticillium</taxon>
    </lineage>
</organism>
<evidence type="ECO:0000256" key="2">
    <source>
        <dbReference type="SAM" id="Phobius"/>
    </source>
</evidence>
<feature type="region of interest" description="Disordered" evidence="1">
    <location>
        <begin position="490"/>
        <end position="554"/>
    </location>
</feature>
<proteinExistence type="predicted"/>
<sequence>MTMIDVVSTQCLPYPVAAKIGNVTLSNAQEARGVAVSIGTPEQEFAFLPQWHLNNTLVYGTNGFCIGLEVSPQTEDGCTTFRGGQYDMVASSSRKKTDSDSHPVDGAQFPSMNFVSDNVKINENVSLDGFPIGIPLQDWAQQGYHPMMALGMGANSTLLTALTSSGKIASRVWSMFHGWTGGSSRSQVDGTFVLGGYDRAKVNGRGYKMSLQQTEGCDTAMMVTITDLVLNFPNGTTASIFPNTLRNALTACIVPDYPVLMTLPIDPHLDNFMDITNQTITQRTFGEAYFSMVYSDDDVPYDGDMTIVIQAGPSIRIPNHQLIVPNRVMPSDSPGWVANYSSHNLVINGIQGGNSDDVIKLGRQFLSSAYVMLNQDTSEFTLWESNPTADVDLVAVDSSGNESTEWCEPEEIESPSGSGTPAQTNPASAESDSGPSTGLIAGAAAGGGAALIIIAIVSWLLIRRRHKKRAAAAAAALAPEIQYTGAPADHISSHDGWSQGGTPANGQVPQYAELPYQEYPRDGYFKPELQGTTPDPHRPIQGPKDQNHGSYELA</sequence>
<dbReference type="InterPro" id="IPR033121">
    <property type="entry name" value="PEPTIDASE_A1"/>
</dbReference>
<dbReference type="Gene3D" id="2.40.70.10">
    <property type="entry name" value="Acid Proteases"/>
    <property type="match status" value="2"/>
</dbReference>
<gene>
    <name evidence="4" type="ORF">VDBG_06257</name>
</gene>
<dbReference type="OrthoDB" id="5361565at2759"/>
<dbReference type="AlphaFoldDB" id="C9SMY3"/>
<evidence type="ECO:0000313" key="5">
    <source>
        <dbReference type="Proteomes" id="UP000008698"/>
    </source>
</evidence>
<feature type="transmembrane region" description="Helical" evidence="2">
    <location>
        <begin position="439"/>
        <end position="462"/>
    </location>
</feature>
<feature type="region of interest" description="Disordered" evidence="1">
    <location>
        <begin position="398"/>
        <end position="435"/>
    </location>
</feature>
<keyword evidence="2" id="KW-0812">Transmembrane</keyword>
<keyword evidence="2" id="KW-0472">Membrane</keyword>
<dbReference type="PROSITE" id="PS51767">
    <property type="entry name" value="PEPTIDASE_A1"/>
    <property type="match status" value="1"/>
</dbReference>
<reference evidence="5" key="1">
    <citation type="journal article" date="2011" name="PLoS Pathog.">
        <title>Comparative genomics yields insights into niche adaptation of plant vascular wilt pathogens.</title>
        <authorList>
            <person name="Klosterman S.J."/>
            <person name="Subbarao K.V."/>
            <person name="Kang S."/>
            <person name="Veronese P."/>
            <person name="Gold S.E."/>
            <person name="Thomma B.P.H.J."/>
            <person name="Chen Z."/>
            <person name="Henrissat B."/>
            <person name="Lee Y.-H."/>
            <person name="Park J."/>
            <person name="Garcia-Pedrajas M.D."/>
            <person name="Barbara D.J."/>
            <person name="Anchieta A."/>
            <person name="de Jonge R."/>
            <person name="Santhanam P."/>
            <person name="Maruthachalam K."/>
            <person name="Atallah Z."/>
            <person name="Amyotte S.G."/>
            <person name="Paz Z."/>
            <person name="Inderbitzin P."/>
            <person name="Hayes R.J."/>
            <person name="Heiman D.I."/>
            <person name="Young S."/>
            <person name="Zeng Q."/>
            <person name="Engels R."/>
            <person name="Galagan J."/>
            <person name="Cuomo C.A."/>
            <person name="Dobinson K.F."/>
            <person name="Ma L.-J."/>
        </authorList>
    </citation>
    <scope>NUCLEOTIDE SEQUENCE [LARGE SCALE GENOMIC DNA]</scope>
    <source>
        <strain evidence="5">VaMs.102 / ATCC MYA-4576 / FGSC 10136</strain>
    </source>
</reference>
<dbReference type="OMA" id="NSTSFWN"/>
<dbReference type="Proteomes" id="UP000008698">
    <property type="component" value="Unassembled WGS sequence"/>
</dbReference>
<evidence type="ECO:0000259" key="3">
    <source>
        <dbReference type="PROSITE" id="PS51767"/>
    </source>
</evidence>